<reference evidence="2" key="1">
    <citation type="submission" date="2020-08" db="EMBL/GenBank/DDBJ databases">
        <title>Lacibacter sp. S13-6-6 genome sequencing.</title>
        <authorList>
            <person name="Jin L."/>
        </authorList>
    </citation>
    <scope>NUCLEOTIDE SEQUENCE [LARGE SCALE GENOMIC DNA]</scope>
    <source>
        <strain evidence="2">S13-6-6</strain>
    </source>
</reference>
<accession>A0A7G5XH85</accession>
<evidence type="ECO:0000313" key="2">
    <source>
        <dbReference type="Proteomes" id="UP000515344"/>
    </source>
</evidence>
<dbReference type="SUPFAM" id="SSF49373">
    <property type="entry name" value="Invasin/intimin cell-adhesion fragments"/>
    <property type="match status" value="1"/>
</dbReference>
<gene>
    <name evidence="1" type="ORF">H4075_01170</name>
</gene>
<dbReference type="InterPro" id="IPR008964">
    <property type="entry name" value="Invasin/intimin_cell_adhesion"/>
</dbReference>
<dbReference type="InterPro" id="IPR013783">
    <property type="entry name" value="Ig-like_fold"/>
</dbReference>
<dbReference type="KEGG" id="lacs:H4075_01170"/>
<name>A0A7G5XH85_9BACT</name>
<dbReference type="EMBL" id="CP060007">
    <property type="protein sequence ID" value="QNA44838.1"/>
    <property type="molecule type" value="Genomic_DNA"/>
</dbReference>
<dbReference type="Pfam" id="PF11551">
    <property type="entry name" value="Omp28"/>
    <property type="match status" value="1"/>
</dbReference>
<protein>
    <submittedName>
        <fullName evidence="1">Omp28-related outer membrane protein</fullName>
    </submittedName>
</protein>
<dbReference type="Gene3D" id="2.60.40.10">
    <property type="entry name" value="Immunoglobulins"/>
    <property type="match status" value="1"/>
</dbReference>
<dbReference type="SUPFAM" id="SSF52833">
    <property type="entry name" value="Thioredoxin-like"/>
    <property type="match status" value="1"/>
</dbReference>
<dbReference type="InterPro" id="IPR036249">
    <property type="entry name" value="Thioredoxin-like_sf"/>
</dbReference>
<organism evidence="1 2">
    <name type="scientific">Lacibacter sediminis</name>
    <dbReference type="NCBI Taxonomy" id="2760713"/>
    <lineage>
        <taxon>Bacteria</taxon>
        <taxon>Pseudomonadati</taxon>
        <taxon>Bacteroidota</taxon>
        <taxon>Chitinophagia</taxon>
        <taxon>Chitinophagales</taxon>
        <taxon>Chitinophagaceae</taxon>
        <taxon>Lacibacter</taxon>
    </lineage>
</organism>
<dbReference type="RefSeq" id="WP_182803371.1">
    <property type="nucleotide sequence ID" value="NZ_CP060007.1"/>
</dbReference>
<dbReference type="InterPro" id="IPR021615">
    <property type="entry name" value="Omp28"/>
</dbReference>
<keyword evidence="2" id="KW-1185">Reference proteome</keyword>
<dbReference type="AlphaFoldDB" id="A0A7G5XH85"/>
<evidence type="ECO:0000313" key="1">
    <source>
        <dbReference type="EMBL" id="QNA44838.1"/>
    </source>
</evidence>
<sequence>MYHTNSFFALVIILVLASCSKPGNEPDLVTQPQPLTVQLSRNELAADGFDEVSITVKDQSNADVTSSSTIYLNNTVYNSTTFFTNTSGNYQIKATRGSATSSTVTLTANTPGPSAFTQKVLIEDFTGTWCGICPGTVIPLDAYTDTKPNLISVGVHGPAGSNDPFKYIYDSQLRTALGVTGVPTVILNRDTKWDNNTATLDALAQKRAVLGLALETSVSGTMVNVKARVKFDVTTSLPLKIVVLLAEDSLLYNQANYGHFGLPNPIPNFRQKNVLRTAATDIFGDNIPVASSTKANTWEKDYSFNATGYNMSNIKVIAFVLFDTNTQNRKGVLNVQVAKAGENKNFD</sequence>
<dbReference type="Proteomes" id="UP000515344">
    <property type="component" value="Chromosome"/>
</dbReference>
<proteinExistence type="predicted"/>